<dbReference type="GO" id="GO:0015035">
    <property type="term" value="F:protein-disulfide reductase activity"/>
    <property type="evidence" value="ECO:0007669"/>
    <property type="project" value="TreeGrafter"/>
</dbReference>
<keyword evidence="6 7" id="KW-0472">Membrane</keyword>
<comment type="subcellular location">
    <subcellularLocation>
        <location evidence="1">Cell membrane</location>
        <topology evidence="1">Multi-pass membrane protein</topology>
    </subcellularLocation>
</comment>
<dbReference type="PATRIC" id="fig|45065.4.peg.1275"/>
<dbReference type="EMBL" id="LNYC01000044">
    <property type="protein sequence ID" value="KTC99693.1"/>
    <property type="molecule type" value="Genomic_DNA"/>
</dbReference>
<keyword evidence="2" id="KW-1003">Cell membrane</keyword>
<name>A0A0W0TVL3_9GAMM</name>
<dbReference type="InterPro" id="IPR003834">
    <property type="entry name" value="Cyt_c_assmbl_TM_dom"/>
</dbReference>
<organism evidence="9 10">
    <name type="scientific">Legionella geestiana</name>
    <dbReference type="NCBI Taxonomy" id="45065"/>
    <lineage>
        <taxon>Bacteria</taxon>
        <taxon>Pseudomonadati</taxon>
        <taxon>Pseudomonadota</taxon>
        <taxon>Gammaproteobacteria</taxon>
        <taxon>Legionellales</taxon>
        <taxon>Legionellaceae</taxon>
        <taxon>Legionella</taxon>
    </lineage>
</organism>
<dbReference type="GO" id="GO:0017004">
    <property type="term" value="P:cytochrome complex assembly"/>
    <property type="evidence" value="ECO:0007669"/>
    <property type="project" value="UniProtKB-KW"/>
</dbReference>
<dbReference type="CDD" id="cd02953">
    <property type="entry name" value="DsbDgamma"/>
    <property type="match status" value="1"/>
</dbReference>
<dbReference type="Pfam" id="PF02683">
    <property type="entry name" value="DsbD_TM"/>
    <property type="match status" value="1"/>
</dbReference>
<protein>
    <submittedName>
        <fullName evidence="9">Thiol:disulfide interchange protein DsbD</fullName>
    </submittedName>
</protein>
<keyword evidence="4" id="KW-0201">Cytochrome c-type biogenesis</keyword>
<feature type="transmembrane region" description="Helical" evidence="7">
    <location>
        <begin position="376"/>
        <end position="397"/>
    </location>
</feature>
<dbReference type="InterPro" id="IPR013766">
    <property type="entry name" value="Thioredoxin_domain"/>
</dbReference>
<accession>A0A0W0TVL3</accession>
<keyword evidence="3 7" id="KW-0812">Transmembrane</keyword>
<dbReference type="InterPro" id="IPR036249">
    <property type="entry name" value="Thioredoxin-like_sf"/>
</dbReference>
<feature type="transmembrane region" description="Helical" evidence="7">
    <location>
        <begin position="340"/>
        <end position="370"/>
    </location>
</feature>
<feature type="transmembrane region" description="Helical" evidence="7">
    <location>
        <begin position="261"/>
        <end position="285"/>
    </location>
</feature>
<dbReference type="AlphaFoldDB" id="A0A0W0TVL3"/>
<feature type="transmembrane region" description="Helical" evidence="7">
    <location>
        <begin position="441"/>
        <end position="459"/>
    </location>
</feature>
<evidence type="ECO:0000256" key="6">
    <source>
        <dbReference type="ARBA" id="ARBA00023136"/>
    </source>
</evidence>
<feature type="transmembrane region" description="Helical" evidence="7">
    <location>
        <begin position="217"/>
        <end position="249"/>
    </location>
</feature>
<dbReference type="InterPro" id="IPR028250">
    <property type="entry name" value="DsbDN"/>
</dbReference>
<gene>
    <name evidence="9" type="ORF">Lgee_1185</name>
</gene>
<dbReference type="Proteomes" id="UP000054785">
    <property type="component" value="Unassembled WGS sequence"/>
</dbReference>
<keyword evidence="5 7" id="KW-1133">Transmembrane helix</keyword>
<dbReference type="GO" id="GO:0005886">
    <property type="term" value="C:plasma membrane"/>
    <property type="evidence" value="ECO:0007669"/>
    <property type="project" value="UniProtKB-SubCell"/>
</dbReference>
<proteinExistence type="predicted"/>
<dbReference type="Pfam" id="PF11412">
    <property type="entry name" value="DsbD_N"/>
    <property type="match status" value="1"/>
</dbReference>
<comment type="caution">
    <text evidence="9">The sequence shown here is derived from an EMBL/GenBank/DDBJ whole genome shotgun (WGS) entry which is preliminary data.</text>
</comment>
<feature type="transmembrane region" description="Helical" evidence="7">
    <location>
        <begin position="471"/>
        <end position="490"/>
    </location>
</feature>
<dbReference type="Gene3D" id="3.40.30.10">
    <property type="entry name" value="Glutaredoxin"/>
    <property type="match status" value="1"/>
</dbReference>
<dbReference type="GO" id="GO:0045454">
    <property type="term" value="P:cell redox homeostasis"/>
    <property type="evidence" value="ECO:0007669"/>
    <property type="project" value="TreeGrafter"/>
</dbReference>
<dbReference type="NCBIfam" id="NF001419">
    <property type="entry name" value="PRK00293.1"/>
    <property type="match status" value="1"/>
</dbReference>
<evidence type="ECO:0000256" key="7">
    <source>
        <dbReference type="SAM" id="Phobius"/>
    </source>
</evidence>
<dbReference type="SUPFAM" id="SSF52833">
    <property type="entry name" value="Thioredoxin-like"/>
    <property type="match status" value="1"/>
</dbReference>
<dbReference type="Pfam" id="PF13899">
    <property type="entry name" value="Thioredoxin_7"/>
    <property type="match status" value="1"/>
</dbReference>
<dbReference type="InterPro" id="IPR036929">
    <property type="entry name" value="DsbDN_sf"/>
</dbReference>
<dbReference type="SUPFAM" id="SSF74863">
    <property type="entry name" value="Thiol:disulfide interchange protein DsbD, N-terminal domain (DsbD-alpha)"/>
    <property type="match status" value="1"/>
</dbReference>
<reference evidence="9 10" key="1">
    <citation type="submission" date="2015-11" db="EMBL/GenBank/DDBJ databases">
        <title>Genomic analysis of 38 Legionella species identifies large and diverse effector repertoires.</title>
        <authorList>
            <person name="Burstein D."/>
            <person name="Amaro F."/>
            <person name="Zusman T."/>
            <person name="Lifshitz Z."/>
            <person name="Cohen O."/>
            <person name="Gilbert J.A."/>
            <person name="Pupko T."/>
            <person name="Shuman H.A."/>
            <person name="Segal G."/>
        </authorList>
    </citation>
    <scope>NUCLEOTIDE SEQUENCE [LARGE SCALE GENOMIC DNA]</scope>
    <source>
        <strain evidence="9 10">ATCC 49504</strain>
    </source>
</reference>
<feature type="transmembrane region" description="Helical" evidence="7">
    <location>
        <begin position="297"/>
        <end position="319"/>
    </location>
</feature>
<feature type="transmembrane region" description="Helical" evidence="7">
    <location>
        <begin position="418"/>
        <end position="435"/>
    </location>
</feature>
<dbReference type="Gene3D" id="2.60.40.1250">
    <property type="entry name" value="Thiol:disulfide interchange protein DsbD, N-terminal domain"/>
    <property type="match status" value="1"/>
</dbReference>
<dbReference type="PANTHER" id="PTHR32234">
    <property type="entry name" value="THIOL:DISULFIDE INTERCHANGE PROTEIN DSBD"/>
    <property type="match status" value="1"/>
</dbReference>
<evidence type="ECO:0000313" key="9">
    <source>
        <dbReference type="EMBL" id="KTC99693.1"/>
    </source>
</evidence>
<evidence type="ECO:0000259" key="8">
    <source>
        <dbReference type="PROSITE" id="PS51352"/>
    </source>
</evidence>
<dbReference type="PROSITE" id="PS51352">
    <property type="entry name" value="THIOREDOXIN_2"/>
    <property type="match status" value="1"/>
</dbReference>
<sequence length="627" mass="66814">MHSHMGEFARDSRGNLKNISHLYSDEAKIRTQSTLRLTGMRTIISFLLFFFSALTAHASPPDATQVFVLSATQSGPDSLTLTWTVRDGYFLYADKMHIKTGKGANFQPGTLQFPAPESKTDARGNVLAIYRNTLKLPIPVLAKAPGEALLRVGFQGCSDTGYCYPPQSREVRLTFNAARELTGVTLEPEAVESAPPSAAPVSAAADSYTALLTDSNWMMIIMSFLGFGLLLSFTPCVLPMVPVLSGIIVGHGKDLTHRKAFFLSLCYVLSMSLTYAFVGALVAVLGKNLQIAMQSPVILLVFSLIFVALAASMFGWYELRLPVSWQARLASVTRRQESGHYLGAAVMGCLSTLILSPCVTAPLIGVLGYIANTGNVLLGTVALFCLGLGMGIPLLLIGASAGKWLPKAGAWMQTVKSFFGLLLLAVAVHLLTRILPPTVGMLLWATLLVFSGIGFGALLPAHTHLSQIRQGCGILLLGYGLLILVGASLGNTNPLQPLADSNSGISYAAAAPARETVTSPAALDSALARAGSRPVVLDFYADWCSSCKAMELTTLKDPAVEAALTRTLFLRVDVTANTADSRALMKRFGVVAPPAFIFLAANGQEQPQLRLVGETGVETFLQSLNGV</sequence>
<evidence type="ECO:0000256" key="1">
    <source>
        <dbReference type="ARBA" id="ARBA00004651"/>
    </source>
</evidence>
<dbReference type="PANTHER" id="PTHR32234:SF0">
    <property type="entry name" value="THIOL:DISULFIDE INTERCHANGE PROTEIN DSBD"/>
    <property type="match status" value="1"/>
</dbReference>
<evidence type="ECO:0000256" key="2">
    <source>
        <dbReference type="ARBA" id="ARBA00022475"/>
    </source>
</evidence>
<evidence type="ECO:0000256" key="4">
    <source>
        <dbReference type="ARBA" id="ARBA00022748"/>
    </source>
</evidence>
<keyword evidence="10" id="KW-1185">Reference proteome</keyword>
<evidence type="ECO:0000256" key="3">
    <source>
        <dbReference type="ARBA" id="ARBA00022692"/>
    </source>
</evidence>
<dbReference type="STRING" id="45065.Lgee_1185"/>
<evidence type="ECO:0000313" key="10">
    <source>
        <dbReference type="Proteomes" id="UP000054785"/>
    </source>
</evidence>
<evidence type="ECO:0000256" key="5">
    <source>
        <dbReference type="ARBA" id="ARBA00022989"/>
    </source>
</evidence>
<dbReference type="InterPro" id="IPR035671">
    <property type="entry name" value="DsbD_gamma"/>
</dbReference>
<feature type="domain" description="Thioredoxin" evidence="8">
    <location>
        <begin position="487"/>
        <end position="627"/>
    </location>
</feature>